<dbReference type="Pfam" id="PF03476">
    <property type="entry name" value="MOSC_N"/>
    <property type="match status" value="1"/>
</dbReference>
<dbReference type="Gene3D" id="2.40.33.20">
    <property type="entry name" value="PK beta-barrel domain-like"/>
    <property type="match status" value="1"/>
</dbReference>
<evidence type="ECO:0000313" key="3">
    <source>
        <dbReference type="Proteomes" id="UP000250928"/>
    </source>
</evidence>
<dbReference type="PROSITE" id="PS51340">
    <property type="entry name" value="MOSC"/>
    <property type="match status" value="1"/>
</dbReference>
<dbReference type="GO" id="GO:0030151">
    <property type="term" value="F:molybdenum ion binding"/>
    <property type="evidence" value="ECO:0007669"/>
    <property type="project" value="InterPro"/>
</dbReference>
<dbReference type="InterPro" id="IPR011037">
    <property type="entry name" value="Pyrv_Knase-like_insert_dom_sf"/>
</dbReference>
<proteinExistence type="predicted"/>
<name>A0A6N4DJU1_9GAMM</name>
<comment type="caution">
    <text evidence="2">The sequence shown here is derived from an EMBL/GenBank/DDBJ whole genome shotgun (WGS) entry which is preliminary data.</text>
</comment>
<dbReference type="EMBL" id="PQCO01000294">
    <property type="protein sequence ID" value="PUD98670.1"/>
    <property type="molecule type" value="Genomic_DNA"/>
</dbReference>
<dbReference type="PANTHER" id="PTHR14237">
    <property type="entry name" value="MOLYBDOPTERIN COFACTOR SULFURASE MOSC"/>
    <property type="match status" value="1"/>
</dbReference>
<dbReference type="Pfam" id="PF03473">
    <property type="entry name" value="MOSC"/>
    <property type="match status" value="1"/>
</dbReference>
<dbReference type="GO" id="GO:0003824">
    <property type="term" value="F:catalytic activity"/>
    <property type="evidence" value="ECO:0007669"/>
    <property type="project" value="InterPro"/>
</dbReference>
<dbReference type="GO" id="GO:0030170">
    <property type="term" value="F:pyridoxal phosphate binding"/>
    <property type="evidence" value="ECO:0007669"/>
    <property type="project" value="InterPro"/>
</dbReference>
<evidence type="ECO:0000313" key="2">
    <source>
        <dbReference type="EMBL" id="PUD98670.1"/>
    </source>
</evidence>
<gene>
    <name evidence="2" type="ORF">C3L24_12345</name>
</gene>
<evidence type="ECO:0000259" key="1">
    <source>
        <dbReference type="PROSITE" id="PS51340"/>
    </source>
</evidence>
<dbReference type="AlphaFoldDB" id="A0A6N4DJU1"/>
<dbReference type="SUPFAM" id="SSF50800">
    <property type="entry name" value="PK beta-barrel domain-like"/>
    <property type="match status" value="1"/>
</dbReference>
<dbReference type="PANTHER" id="PTHR14237:SF19">
    <property type="entry name" value="MITOCHONDRIAL AMIDOXIME REDUCING COMPONENT 1"/>
    <property type="match status" value="1"/>
</dbReference>
<protein>
    <submittedName>
        <fullName evidence="2">MOSC domain-containing protein</fullName>
    </submittedName>
</protein>
<dbReference type="SUPFAM" id="SSF141673">
    <property type="entry name" value="MOSC N-terminal domain-like"/>
    <property type="match status" value="1"/>
</dbReference>
<organism evidence="2 3">
    <name type="scientific">Candidatus Sedimenticola endophacoides</name>
    <dbReference type="NCBI Taxonomy" id="2548426"/>
    <lineage>
        <taxon>Bacteria</taxon>
        <taxon>Pseudomonadati</taxon>
        <taxon>Pseudomonadota</taxon>
        <taxon>Gammaproteobacteria</taxon>
        <taxon>Chromatiales</taxon>
        <taxon>Sedimenticolaceae</taxon>
        <taxon>Sedimenticola</taxon>
    </lineage>
</organism>
<sequence>MRTGEVKRMVLSEIHVYPVKSCAGIALERARLGARGIRHDRHWMAVGADGGFLSQRQHPAMALIRTALTPGGVRLEAPGVAPLELPLADPPPPWVEVGIWGDRCQAGFMGEAAARWISRYLRVPARLVCLPATQCRQVDLRYAREGDQVGFADGFPLLLISRASLEDLNARLGEPLPMARFRPNLVVDGCAAYAEDGWRRIRIGGIELRLVKPCSRCQVITVDQATARPGVEPLRTLARYRARDNKVFFGQNLIHMMEGELATGMPIEVLEHASE</sequence>
<accession>A0A6N4DJU1</accession>
<dbReference type="InterPro" id="IPR005303">
    <property type="entry name" value="MOCOS_middle"/>
</dbReference>
<feature type="domain" description="MOSC" evidence="1">
    <location>
        <begin position="130"/>
        <end position="270"/>
    </location>
</feature>
<dbReference type="Proteomes" id="UP000250928">
    <property type="component" value="Unassembled WGS sequence"/>
</dbReference>
<dbReference type="InterPro" id="IPR005302">
    <property type="entry name" value="MoCF_Sase_C"/>
</dbReference>
<reference evidence="2 3" key="1">
    <citation type="submission" date="2018-01" db="EMBL/GenBank/DDBJ databases">
        <title>Novel co-symbiosis in the lucinid bivalve Phacoides pectinatus.</title>
        <authorList>
            <person name="Lim S.J."/>
            <person name="Davis B.G."/>
            <person name="Gill D.E."/>
            <person name="Engel A.S."/>
            <person name="Anderson L.C."/>
            <person name="Campbell B.J."/>
        </authorList>
    </citation>
    <scope>NUCLEOTIDE SEQUENCE [LARGE SCALE GENOMIC DNA]</scope>
    <source>
        <strain evidence="2">N3_P5</strain>
    </source>
</reference>